<feature type="compositionally biased region" description="Basic and acidic residues" evidence="1">
    <location>
        <begin position="208"/>
        <end position="237"/>
    </location>
</feature>
<feature type="compositionally biased region" description="Basic and acidic residues" evidence="1">
    <location>
        <begin position="186"/>
        <end position="200"/>
    </location>
</feature>
<keyword evidence="2" id="KW-1185">Reference proteome</keyword>
<feature type="region of interest" description="Disordered" evidence="1">
    <location>
        <begin position="186"/>
        <end position="237"/>
    </location>
</feature>
<evidence type="ECO:0000313" key="2">
    <source>
        <dbReference type="Proteomes" id="UP000695022"/>
    </source>
</evidence>
<feature type="compositionally biased region" description="Polar residues" evidence="1">
    <location>
        <begin position="110"/>
        <end position="126"/>
    </location>
</feature>
<name>A0ABM1E4W2_PRICU</name>
<feature type="compositionally biased region" description="Basic and acidic residues" evidence="1">
    <location>
        <begin position="86"/>
        <end position="102"/>
    </location>
</feature>
<reference evidence="3" key="1">
    <citation type="submission" date="2025-08" db="UniProtKB">
        <authorList>
            <consortium name="RefSeq"/>
        </authorList>
    </citation>
    <scope>IDENTIFICATION</scope>
</reference>
<proteinExistence type="predicted"/>
<dbReference type="RefSeq" id="XP_014667233.1">
    <property type="nucleotide sequence ID" value="XM_014811747.1"/>
</dbReference>
<feature type="region of interest" description="Disordered" evidence="1">
    <location>
        <begin position="288"/>
        <end position="353"/>
    </location>
</feature>
<dbReference type="Proteomes" id="UP000695022">
    <property type="component" value="Unplaced"/>
</dbReference>
<feature type="compositionally biased region" description="Pro residues" evidence="1">
    <location>
        <begin position="10"/>
        <end position="21"/>
    </location>
</feature>
<gene>
    <name evidence="3" type="primary">LOC106808857</name>
</gene>
<evidence type="ECO:0000313" key="3">
    <source>
        <dbReference type="RefSeq" id="XP_014667233.1"/>
    </source>
</evidence>
<feature type="compositionally biased region" description="Basic and acidic residues" evidence="1">
    <location>
        <begin position="288"/>
        <end position="344"/>
    </location>
</feature>
<feature type="compositionally biased region" description="Polar residues" evidence="1">
    <location>
        <begin position="71"/>
        <end position="85"/>
    </location>
</feature>
<organism evidence="2 3">
    <name type="scientific">Priapulus caudatus</name>
    <name type="common">Priapulid worm</name>
    <dbReference type="NCBI Taxonomy" id="37621"/>
    <lineage>
        <taxon>Eukaryota</taxon>
        <taxon>Metazoa</taxon>
        <taxon>Ecdysozoa</taxon>
        <taxon>Scalidophora</taxon>
        <taxon>Priapulida</taxon>
        <taxon>Priapulimorpha</taxon>
        <taxon>Priapulimorphida</taxon>
        <taxon>Priapulidae</taxon>
        <taxon>Priapulus</taxon>
    </lineage>
</organism>
<feature type="compositionally biased region" description="Pro residues" evidence="1">
    <location>
        <begin position="37"/>
        <end position="56"/>
    </location>
</feature>
<evidence type="ECO:0000256" key="1">
    <source>
        <dbReference type="SAM" id="MobiDB-lite"/>
    </source>
</evidence>
<dbReference type="GeneID" id="106808857"/>
<accession>A0ABM1E4W2</accession>
<sequence>MPESSITEAPPTPPLPPPPPAMGEQAAWFDTDDSLPSPLPATEAPPLPMSAPPPLLSSPLSPTSKMAFYDRSSSNPVKRSPSLTSDPEKIERQKTLDESLRQRRERQRQSMFNWQSQPEDTQSPDENGSEKERMIIANLEQEERRKPQPKVASTSFEEEPAQRRVVKPVVTFPRMKSLFDLEQEKLRKRERERGERENKEIQALQAEYKTKQATLREEERKKREQEQKQLEMKQKEDPIQRQVMCEVQRYKEELLKPDNEEEERHIEELIRRREEEAERERERYREAWAQKSEQNRRALQEERGIADNLRRAEEERKRAEEKARRLQEERRRLEAVEADADARHYTQLSQEVG</sequence>
<protein>
    <submittedName>
        <fullName evidence="3">Trichohyalin-like</fullName>
    </submittedName>
</protein>
<feature type="region of interest" description="Disordered" evidence="1">
    <location>
        <begin position="1"/>
        <end position="163"/>
    </location>
</feature>